<evidence type="ECO:0000256" key="3">
    <source>
        <dbReference type="ARBA" id="ARBA00022825"/>
    </source>
</evidence>
<dbReference type="PROSITE" id="PS50287">
    <property type="entry name" value="SRCR_2"/>
    <property type="match status" value="1"/>
</dbReference>
<dbReference type="GO" id="GO:0004252">
    <property type="term" value="F:serine-type endopeptidase activity"/>
    <property type="evidence" value="ECO:0007669"/>
    <property type="project" value="InterPro"/>
</dbReference>
<dbReference type="PROSITE" id="PS50240">
    <property type="entry name" value="TRYPSIN_DOM"/>
    <property type="match status" value="1"/>
</dbReference>
<dbReference type="PANTHER" id="PTHR24252:SF30">
    <property type="entry name" value="TRANSMEMBRANE SERINE PROTEASE 2"/>
    <property type="match status" value="1"/>
</dbReference>
<dbReference type="PROSITE" id="PS00135">
    <property type="entry name" value="TRYPSIN_SER"/>
    <property type="match status" value="1"/>
</dbReference>
<keyword evidence="5" id="KW-0325">Glycoprotein</keyword>
<dbReference type="CDD" id="cd00112">
    <property type="entry name" value="LDLa"/>
    <property type="match status" value="1"/>
</dbReference>
<dbReference type="InterPro" id="IPR001254">
    <property type="entry name" value="Trypsin_dom"/>
</dbReference>
<dbReference type="PROSITE" id="PS50068">
    <property type="entry name" value="LDLRA_2"/>
    <property type="match status" value="1"/>
</dbReference>
<evidence type="ECO:0000259" key="12">
    <source>
        <dbReference type="PROSITE" id="PS50287"/>
    </source>
</evidence>
<evidence type="ECO:0000256" key="1">
    <source>
        <dbReference type="ARBA" id="ARBA00022670"/>
    </source>
</evidence>
<organism evidence="13 14">
    <name type="scientific">Chanos chanos</name>
    <name type="common">Milkfish</name>
    <name type="synonym">Mugil chanos</name>
    <dbReference type="NCBI Taxonomy" id="29144"/>
    <lineage>
        <taxon>Eukaryota</taxon>
        <taxon>Metazoa</taxon>
        <taxon>Chordata</taxon>
        <taxon>Craniata</taxon>
        <taxon>Vertebrata</taxon>
        <taxon>Euteleostomi</taxon>
        <taxon>Actinopterygii</taxon>
        <taxon>Neopterygii</taxon>
        <taxon>Teleostei</taxon>
        <taxon>Ostariophysi</taxon>
        <taxon>Gonorynchiformes</taxon>
        <taxon>Chanidae</taxon>
        <taxon>Chanos</taxon>
    </lineage>
</organism>
<dbReference type="SUPFAM" id="SSF56487">
    <property type="entry name" value="SRCR-like"/>
    <property type="match status" value="1"/>
</dbReference>
<feature type="domain" description="Peptidase S1" evidence="11">
    <location>
        <begin position="241"/>
        <end position="473"/>
    </location>
</feature>
<comment type="caution">
    <text evidence="7">Lacks conserved residue(s) required for the propagation of feature annotation.</text>
</comment>
<keyword evidence="10" id="KW-1133">Transmembrane helix</keyword>
<keyword evidence="1 8" id="KW-0645">Protease</keyword>
<keyword evidence="4 7" id="KW-1015">Disulfide bond</keyword>
<feature type="disulfide bond" evidence="7">
    <location>
        <begin position="217"/>
        <end position="227"/>
    </location>
</feature>
<dbReference type="SMART" id="SM00020">
    <property type="entry name" value="Tryp_SPc"/>
    <property type="match status" value="1"/>
</dbReference>
<dbReference type="SUPFAM" id="SSF50494">
    <property type="entry name" value="Trypsin-like serine proteases"/>
    <property type="match status" value="1"/>
</dbReference>
<protein>
    <submittedName>
        <fullName evidence="14">Transmembrane protease serine 2</fullName>
    </submittedName>
</protein>
<evidence type="ECO:0000256" key="2">
    <source>
        <dbReference type="ARBA" id="ARBA00022801"/>
    </source>
</evidence>
<feature type="compositionally biased region" description="Polar residues" evidence="9">
    <location>
        <begin position="41"/>
        <end position="50"/>
    </location>
</feature>
<keyword evidence="3 8" id="KW-0720">Serine protease</keyword>
<dbReference type="InterPro" id="IPR009003">
    <property type="entry name" value="Peptidase_S1_PA"/>
</dbReference>
<dbReference type="InterPro" id="IPR018114">
    <property type="entry name" value="TRYPSIN_HIS"/>
</dbReference>
<dbReference type="InterPro" id="IPR043504">
    <property type="entry name" value="Peptidase_S1_PA_chymotrypsin"/>
</dbReference>
<evidence type="ECO:0000256" key="6">
    <source>
        <dbReference type="PROSITE-ProRule" id="PRU00124"/>
    </source>
</evidence>
<feature type="region of interest" description="Disordered" evidence="9">
    <location>
        <begin position="38"/>
        <end position="64"/>
    </location>
</feature>
<proteinExistence type="predicted"/>
<dbReference type="PRINTS" id="PR00722">
    <property type="entry name" value="CHYMOTRYPSIN"/>
</dbReference>
<dbReference type="InParanoid" id="A0A6J2WVJ2"/>
<dbReference type="Pfam" id="PF15494">
    <property type="entry name" value="SRCR_2"/>
    <property type="match status" value="1"/>
</dbReference>
<evidence type="ECO:0000256" key="10">
    <source>
        <dbReference type="SAM" id="Phobius"/>
    </source>
</evidence>
<dbReference type="InterPro" id="IPR001190">
    <property type="entry name" value="SRCR"/>
</dbReference>
<gene>
    <name evidence="14" type="primary">tmprss2</name>
</gene>
<dbReference type="PROSITE" id="PS00134">
    <property type="entry name" value="TRYPSIN_HIS"/>
    <property type="match status" value="1"/>
</dbReference>
<dbReference type="Gene3D" id="3.10.250.10">
    <property type="entry name" value="SRCR-like domain"/>
    <property type="match status" value="1"/>
</dbReference>
<dbReference type="GO" id="GO:0006508">
    <property type="term" value="P:proteolysis"/>
    <property type="evidence" value="ECO:0007669"/>
    <property type="project" value="UniProtKB-KW"/>
</dbReference>
<evidence type="ECO:0000256" key="4">
    <source>
        <dbReference type="ARBA" id="ARBA00023157"/>
    </source>
</evidence>
<feature type="domain" description="SRCR" evidence="12">
    <location>
        <begin position="149"/>
        <end position="227"/>
    </location>
</feature>
<feature type="transmembrane region" description="Helical" evidence="10">
    <location>
        <begin position="72"/>
        <end position="95"/>
    </location>
</feature>
<evidence type="ECO:0000313" key="14">
    <source>
        <dbReference type="RefSeq" id="XP_030648298.1"/>
    </source>
</evidence>
<dbReference type="Proteomes" id="UP000504632">
    <property type="component" value="Chromosome 15"/>
</dbReference>
<dbReference type="InterPro" id="IPR001314">
    <property type="entry name" value="Peptidase_S1A"/>
</dbReference>
<reference evidence="14" key="1">
    <citation type="submission" date="2025-08" db="UniProtKB">
        <authorList>
            <consortium name="RefSeq"/>
        </authorList>
    </citation>
    <scope>IDENTIFICATION</scope>
</reference>
<dbReference type="CTD" id="7113"/>
<dbReference type="GO" id="GO:0016020">
    <property type="term" value="C:membrane"/>
    <property type="evidence" value="ECO:0007669"/>
    <property type="project" value="InterPro"/>
</dbReference>
<feature type="disulfide bond" evidence="6">
    <location>
        <begin position="99"/>
        <end position="111"/>
    </location>
</feature>
<dbReference type="OrthoDB" id="546450at2759"/>
<evidence type="ECO:0000256" key="5">
    <source>
        <dbReference type="ARBA" id="ARBA00023180"/>
    </source>
</evidence>
<accession>A0A6J2WVJ2</accession>
<evidence type="ECO:0000256" key="7">
    <source>
        <dbReference type="PROSITE-ProRule" id="PRU00196"/>
    </source>
</evidence>
<dbReference type="RefSeq" id="XP_030648298.1">
    <property type="nucleotide sequence ID" value="XM_030792438.1"/>
</dbReference>
<evidence type="ECO:0000256" key="8">
    <source>
        <dbReference type="RuleBase" id="RU363034"/>
    </source>
</evidence>
<keyword evidence="2 8" id="KW-0378">Hydrolase</keyword>
<feature type="disulfide bond" evidence="6">
    <location>
        <begin position="118"/>
        <end position="133"/>
    </location>
</feature>
<dbReference type="GeneID" id="115828452"/>
<evidence type="ECO:0000259" key="11">
    <source>
        <dbReference type="PROSITE" id="PS50240"/>
    </source>
</evidence>
<dbReference type="FunFam" id="2.40.10.10:FF:000003">
    <property type="entry name" value="Transmembrane serine protease 3"/>
    <property type="match status" value="1"/>
</dbReference>
<keyword evidence="10" id="KW-0472">Membrane</keyword>
<name>A0A6J2WVJ2_CHACN</name>
<dbReference type="AlphaFoldDB" id="A0A6J2WVJ2"/>
<dbReference type="Gene3D" id="2.40.10.10">
    <property type="entry name" value="Trypsin-like serine proteases"/>
    <property type="match status" value="1"/>
</dbReference>
<dbReference type="InterPro" id="IPR036055">
    <property type="entry name" value="LDL_receptor-like_sf"/>
</dbReference>
<dbReference type="PANTHER" id="PTHR24252">
    <property type="entry name" value="ACROSIN-RELATED"/>
    <property type="match status" value="1"/>
</dbReference>
<dbReference type="InterPro" id="IPR002172">
    <property type="entry name" value="LDrepeatLR_classA_rpt"/>
</dbReference>
<dbReference type="InterPro" id="IPR033116">
    <property type="entry name" value="TRYPSIN_SER"/>
</dbReference>
<evidence type="ECO:0000313" key="13">
    <source>
        <dbReference type="Proteomes" id="UP000504632"/>
    </source>
</evidence>
<evidence type="ECO:0000256" key="9">
    <source>
        <dbReference type="SAM" id="MobiDB-lite"/>
    </source>
</evidence>
<dbReference type="SUPFAM" id="SSF57424">
    <property type="entry name" value="LDL receptor-like module"/>
    <property type="match status" value="1"/>
</dbReference>
<sequence>MKNNKRPENPYYVNYGFQNREERPPAYAPPPQGYPSVPQYAPQTINTHHTATPGPPHSSTAGKGVKKSRTKCIVATIIAVLVLLAVAAVLVWYFVWYKCSFGMLCGEGGACVSYSQWCDGKRDCPSGRDEAHCFRLYGSSFLLQAFSPKDQTWKPVCSEGWSDRFGRATCQQMGYDGNEYVSSGTINAASDNSYMKLNSESYTAGPVYEYLADSESCTAYGAVTLKCIACGTMVSSPRTRIVGGNEVAGNGAWPWQVSLHARSRHVCGGSIITNRWILTAAHCVEDISRPEEWTVYAGYLYQYEMTPSRGYSVERIISHQYNPNTDDNDIALMKLTRSLQFSDSVRPVCLPNAGLHFVAPQTCYITGWGAVMFGGSATQELREARVNLIDRTVCNGRQVYNGLITPSMICAGRLQGGVDSCQGDSGGPLVTQEDSLWWLVGDTSWGDGCAFVNRPGVYGNVSYFLDWIYEQMQNY</sequence>
<dbReference type="SMART" id="SM00192">
    <property type="entry name" value="LDLa"/>
    <property type="match status" value="1"/>
</dbReference>
<dbReference type="Pfam" id="PF00089">
    <property type="entry name" value="Trypsin"/>
    <property type="match status" value="1"/>
</dbReference>
<dbReference type="CDD" id="cd00190">
    <property type="entry name" value="Tryp_SPc"/>
    <property type="match status" value="1"/>
</dbReference>
<dbReference type="InterPro" id="IPR036772">
    <property type="entry name" value="SRCR-like_dom_sf"/>
</dbReference>
<keyword evidence="10 14" id="KW-0812">Transmembrane</keyword>
<dbReference type="Gene3D" id="4.10.400.10">
    <property type="entry name" value="Low-density Lipoprotein Receptor"/>
    <property type="match status" value="1"/>
</dbReference>
<keyword evidence="13" id="KW-1185">Reference proteome</keyword>